<dbReference type="Proteomes" id="UP001153269">
    <property type="component" value="Unassembled WGS sequence"/>
</dbReference>
<gene>
    <name evidence="1" type="ORF">PLEPLA_LOCUS38678</name>
</gene>
<sequence length="125" mass="13863">MLCFRLTPCRVHQPAVWASLAPERSDDEFGAGFSSSRRQLTDRQGGRRRSCIIWLPEPIVTNGFGKAFGPIINTGPVRSHLCLRPDTLASHIRASVSEQIPIHTVCTRVVSLNSLCELHRGQSQT</sequence>
<evidence type="ECO:0000313" key="2">
    <source>
        <dbReference type="Proteomes" id="UP001153269"/>
    </source>
</evidence>
<keyword evidence="2" id="KW-1185">Reference proteome</keyword>
<comment type="caution">
    <text evidence="1">The sequence shown here is derived from an EMBL/GenBank/DDBJ whole genome shotgun (WGS) entry which is preliminary data.</text>
</comment>
<name>A0A9N7VME2_PLEPL</name>
<dbReference type="EMBL" id="CADEAL010004072">
    <property type="protein sequence ID" value="CAB1450986.1"/>
    <property type="molecule type" value="Genomic_DNA"/>
</dbReference>
<accession>A0A9N7VME2</accession>
<organism evidence="1 2">
    <name type="scientific">Pleuronectes platessa</name>
    <name type="common">European plaice</name>
    <dbReference type="NCBI Taxonomy" id="8262"/>
    <lineage>
        <taxon>Eukaryota</taxon>
        <taxon>Metazoa</taxon>
        <taxon>Chordata</taxon>
        <taxon>Craniata</taxon>
        <taxon>Vertebrata</taxon>
        <taxon>Euteleostomi</taxon>
        <taxon>Actinopterygii</taxon>
        <taxon>Neopterygii</taxon>
        <taxon>Teleostei</taxon>
        <taxon>Neoteleostei</taxon>
        <taxon>Acanthomorphata</taxon>
        <taxon>Carangaria</taxon>
        <taxon>Pleuronectiformes</taxon>
        <taxon>Pleuronectoidei</taxon>
        <taxon>Pleuronectidae</taxon>
        <taxon>Pleuronectes</taxon>
    </lineage>
</organism>
<reference evidence="1" key="1">
    <citation type="submission" date="2020-03" db="EMBL/GenBank/DDBJ databases">
        <authorList>
            <person name="Weist P."/>
        </authorList>
    </citation>
    <scope>NUCLEOTIDE SEQUENCE</scope>
</reference>
<dbReference type="AlphaFoldDB" id="A0A9N7VME2"/>
<proteinExistence type="predicted"/>
<evidence type="ECO:0000313" key="1">
    <source>
        <dbReference type="EMBL" id="CAB1450986.1"/>
    </source>
</evidence>
<protein>
    <submittedName>
        <fullName evidence="1">Uncharacterized protein</fullName>
    </submittedName>
</protein>